<dbReference type="PANTHER" id="PTHR15503">
    <property type="entry name" value="LDOC1 RELATED"/>
    <property type="match status" value="1"/>
</dbReference>
<dbReference type="OrthoDB" id="1436782at2759"/>
<dbReference type="Gene3D" id="3.30.70.270">
    <property type="match status" value="1"/>
</dbReference>
<dbReference type="PANTHER" id="PTHR15503:SF45">
    <property type="entry name" value="RNA-DIRECTED DNA POLYMERASE HOMOLOG"/>
    <property type="match status" value="1"/>
</dbReference>
<protein>
    <submittedName>
        <fullName evidence="1">DNA/RNA polymerases superfamily protein</fullName>
    </submittedName>
</protein>
<organism evidence="1 2">
    <name type="scientific">Gossypium australe</name>
    <dbReference type="NCBI Taxonomy" id="47621"/>
    <lineage>
        <taxon>Eukaryota</taxon>
        <taxon>Viridiplantae</taxon>
        <taxon>Streptophyta</taxon>
        <taxon>Embryophyta</taxon>
        <taxon>Tracheophyta</taxon>
        <taxon>Spermatophyta</taxon>
        <taxon>Magnoliopsida</taxon>
        <taxon>eudicotyledons</taxon>
        <taxon>Gunneridae</taxon>
        <taxon>Pentapetalae</taxon>
        <taxon>rosids</taxon>
        <taxon>malvids</taxon>
        <taxon>Malvales</taxon>
        <taxon>Malvaceae</taxon>
        <taxon>Malvoideae</taxon>
        <taxon>Gossypium</taxon>
    </lineage>
</organism>
<gene>
    <name evidence="1" type="ORF">EPI10_000928</name>
</gene>
<name>A0A5B6V9J2_9ROSI</name>
<proteinExistence type="predicted"/>
<dbReference type="InterPro" id="IPR043128">
    <property type="entry name" value="Rev_trsase/Diguanyl_cyclase"/>
</dbReference>
<dbReference type="Pfam" id="PF08284">
    <property type="entry name" value="RVP_2"/>
    <property type="match status" value="1"/>
</dbReference>
<evidence type="ECO:0000313" key="2">
    <source>
        <dbReference type="Proteomes" id="UP000325315"/>
    </source>
</evidence>
<dbReference type="AlphaFoldDB" id="A0A5B6V9J2"/>
<evidence type="ECO:0000313" key="1">
    <source>
        <dbReference type="EMBL" id="KAA3465787.1"/>
    </source>
</evidence>
<comment type="caution">
    <text evidence="1">The sequence shown here is derived from an EMBL/GenBank/DDBJ whole genome shotgun (WGS) entry which is preliminary data.</text>
</comment>
<dbReference type="InterPro" id="IPR021109">
    <property type="entry name" value="Peptidase_aspartic_dom_sf"/>
</dbReference>
<dbReference type="InterPro" id="IPR043502">
    <property type="entry name" value="DNA/RNA_pol_sf"/>
</dbReference>
<dbReference type="SUPFAM" id="SSF56672">
    <property type="entry name" value="DNA/RNA polymerases"/>
    <property type="match status" value="1"/>
</dbReference>
<dbReference type="Gene3D" id="2.40.70.10">
    <property type="entry name" value="Acid Proteases"/>
    <property type="match status" value="1"/>
</dbReference>
<keyword evidence="2" id="KW-1185">Reference proteome</keyword>
<dbReference type="EMBL" id="SMMG02000007">
    <property type="protein sequence ID" value="KAA3465787.1"/>
    <property type="molecule type" value="Genomic_DNA"/>
</dbReference>
<dbReference type="InterPro" id="IPR032567">
    <property type="entry name" value="RTL1-rel"/>
</dbReference>
<dbReference type="CDD" id="cd00303">
    <property type="entry name" value="retropepsin_like"/>
    <property type="match status" value="1"/>
</dbReference>
<accession>A0A5B6V9J2</accession>
<sequence>MYALVDLGSTHSYICTTLVTKKNLPVESTEYVIKVTSPLGQSVVVDLICKQCPLKSQGYDFLANLMLLPFNGIDFILRMDWLTVHDAVNGELVFVETEKHDCVSNIIIAQKLIQKGCDSFLAYILDSRVSETKVDHGLPPEDCSDFDCSILNGSNRTKRIKSLVVRINWNRFYSTEYIALESIRLCIDYQQLNKVTMKKKYLLPRIDDLFDQLKGAQCF</sequence>
<dbReference type="Proteomes" id="UP000325315">
    <property type="component" value="Unassembled WGS sequence"/>
</dbReference>
<reference evidence="2" key="1">
    <citation type="journal article" date="2019" name="Plant Biotechnol. J.">
        <title>Genome sequencing of the Australian wild diploid species Gossypium australe highlights disease resistance and delayed gland morphogenesis.</title>
        <authorList>
            <person name="Cai Y."/>
            <person name="Cai X."/>
            <person name="Wang Q."/>
            <person name="Wang P."/>
            <person name="Zhang Y."/>
            <person name="Cai C."/>
            <person name="Xu Y."/>
            <person name="Wang K."/>
            <person name="Zhou Z."/>
            <person name="Wang C."/>
            <person name="Geng S."/>
            <person name="Li B."/>
            <person name="Dong Q."/>
            <person name="Hou Y."/>
            <person name="Wang H."/>
            <person name="Ai P."/>
            <person name="Liu Z."/>
            <person name="Yi F."/>
            <person name="Sun M."/>
            <person name="An G."/>
            <person name="Cheng J."/>
            <person name="Zhang Y."/>
            <person name="Shi Q."/>
            <person name="Xie Y."/>
            <person name="Shi X."/>
            <person name="Chang Y."/>
            <person name="Huang F."/>
            <person name="Chen Y."/>
            <person name="Hong S."/>
            <person name="Mi L."/>
            <person name="Sun Q."/>
            <person name="Zhang L."/>
            <person name="Zhou B."/>
            <person name="Peng R."/>
            <person name="Zhang X."/>
            <person name="Liu F."/>
        </authorList>
    </citation>
    <scope>NUCLEOTIDE SEQUENCE [LARGE SCALE GENOMIC DNA]</scope>
    <source>
        <strain evidence="2">cv. PA1801</strain>
    </source>
</reference>